<evidence type="ECO:0000313" key="2">
    <source>
        <dbReference type="EMBL" id="RPA73681.1"/>
    </source>
</evidence>
<proteinExistence type="predicted"/>
<feature type="region of interest" description="Disordered" evidence="1">
    <location>
        <begin position="57"/>
        <end position="117"/>
    </location>
</feature>
<accession>A0A3N4HNN0</accession>
<gene>
    <name evidence="2" type="ORF">BJ508DRAFT_313550</name>
</gene>
<protein>
    <submittedName>
        <fullName evidence="2">Uncharacterized protein</fullName>
    </submittedName>
</protein>
<name>A0A3N4HNN0_ASCIM</name>
<keyword evidence="3" id="KW-1185">Reference proteome</keyword>
<feature type="compositionally biased region" description="Basic and acidic residues" evidence="1">
    <location>
        <begin position="93"/>
        <end position="102"/>
    </location>
</feature>
<dbReference type="EMBL" id="ML119813">
    <property type="protein sequence ID" value="RPA73681.1"/>
    <property type="molecule type" value="Genomic_DNA"/>
</dbReference>
<evidence type="ECO:0000313" key="3">
    <source>
        <dbReference type="Proteomes" id="UP000275078"/>
    </source>
</evidence>
<dbReference type="AlphaFoldDB" id="A0A3N4HNN0"/>
<dbReference type="Proteomes" id="UP000275078">
    <property type="component" value="Unassembled WGS sequence"/>
</dbReference>
<feature type="compositionally biased region" description="Polar residues" evidence="1">
    <location>
        <begin position="106"/>
        <end position="117"/>
    </location>
</feature>
<feature type="compositionally biased region" description="Polar residues" evidence="1">
    <location>
        <begin position="57"/>
        <end position="73"/>
    </location>
</feature>
<sequence length="267" mass="30562">MPGQAEAAVASFPANLSLKDIPNLHCIWASFHRSMLEQNAHVTGRGMLRPWRSSEVLSNHKLTPSSQQEQRQTMPGKLSRQQIAASQRRRDLKRKETEDREVVQSPLPQTGPPTEQTSFRVRLARLEARRKALENNISFLNVRAKAEHSYAAQRPNSALLQFHPIPLPVYAERATTRNITRLETELKMREDYMARERLGIRLCEEMEIANETDGPIKTMERIIEAHERYLSRMAEAGLKLRPDQKTAERMAELRAAYEAELSKGATE</sequence>
<evidence type="ECO:0000256" key="1">
    <source>
        <dbReference type="SAM" id="MobiDB-lite"/>
    </source>
</evidence>
<organism evidence="2 3">
    <name type="scientific">Ascobolus immersus RN42</name>
    <dbReference type="NCBI Taxonomy" id="1160509"/>
    <lineage>
        <taxon>Eukaryota</taxon>
        <taxon>Fungi</taxon>
        <taxon>Dikarya</taxon>
        <taxon>Ascomycota</taxon>
        <taxon>Pezizomycotina</taxon>
        <taxon>Pezizomycetes</taxon>
        <taxon>Pezizales</taxon>
        <taxon>Ascobolaceae</taxon>
        <taxon>Ascobolus</taxon>
    </lineage>
</organism>
<reference evidence="2 3" key="1">
    <citation type="journal article" date="2018" name="Nat. Ecol. Evol.">
        <title>Pezizomycetes genomes reveal the molecular basis of ectomycorrhizal truffle lifestyle.</title>
        <authorList>
            <person name="Murat C."/>
            <person name="Payen T."/>
            <person name="Noel B."/>
            <person name="Kuo A."/>
            <person name="Morin E."/>
            <person name="Chen J."/>
            <person name="Kohler A."/>
            <person name="Krizsan K."/>
            <person name="Balestrini R."/>
            <person name="Da Silva C."/>
            <person name="Montanini B."/>
            <person name="Hainaut M."/>
            <person name="Levati E."/>
            <person name="Barry K.W."/>
            <person name="Belfiori B."/>
            <person name="Cichocki N."/>
            <person name="Clum A."/>
            <person name="Dockter R.B."/>
            <person name="Fauchery L."/>
            <person name="Guy J."/>
            <person name="Iotti M."/>
            <person name="Le Tacon F."/>
            <person name="Lindquist E.A."/>
            <person name="Lipzen A."/>
            <person name="Malagnac F."/>
            <person name="Mello A."/>
            <person name="Molinier V."/>
            <person name="Miyauchi S."/>
            <person name="Poulain J."/>
            <person name="Riccioni C."/>
            <person name="Rubini A."/>
            <person name="Sitrit Y."/>
            <person name="Splivallo R."/>
            <person name="Traeger S."/>
            <person name="Wang M."/>
            <person name="Zifcakova L."/>
            <person name="Wipf D."/>
            <person name="Zambonelli A."/>
            <person name="Paolocci F."/>
            <person name="Nowrousian M."/>
            <person name="Ottonello S."/>
            <person name="Baldrian P."/>
            <person name="Spatafora J.W."/>
            <person name="Henrissat B."/>
            <person name="Nagy L.G."/>
            <person name="Aury J.M."/>
            <person name="Wincker P."/>
            <person name="Grigoriev I.V."/>
            <person name="Bonfante P."/>
            <person name="Martin F.M."/>
        </authorList>
    </citation>
    <scope>NUCLEOTIDE SEQUENCE [LARGE SCALE GENOMIC DNA]</scope>
    <source>
        <strain evidence="2 3">RN42</strain>
    </source>
</reference>